<gene>
    <name evidence="2" type="ORF">M422DRAFT_264746</name>
</gene>
<sequence length="71" mass="7764">MDGPAYGTADYRGDIRSKVPFVHSACGRSMPPSTSDANPSEASRTTNIVAEKQDNFAVWVFHNDMRSSDDV</sequence>
<feature type="compositionally biased region" description="Polar residues" evidence="1">
    <location>
        <begin position="31"/>
        <end position="44"/>
    </location>
</feature>
<dbReference type="AlphaFoldDB" id="A0A0C9TSU0"/>
<proteinExistence type="predicted"/>
<name>A0A0C9TSU0_SPHS4</name>
<dbReference type="Proteomes" id="UP000054279">
    <property type="component" value="Unassembled WGS sequence"/>
</dbReference>
<keyword evidence="3" id="KW-1185">Reference proteome</keyword>
<dbReference type="HOGENOM" id="CLU_2741670_0_0_1"/>
<evidence type="ECO:0000313" key="2">
    <source>
        <dbReference type="EMBL" id="KIJ33348.1"/>
    </source>
</evidence>
<accession>A0A0C9TSU0</accession>
<organism evidence="2 3">
    <name type="scientific">Sphaerobolus stellatus (strain SS14)</name>
    <dbReference type="NCBI Taxonomy" id="990650"/>
    <lineage>
        <taxon>Eukaryota</taxon>
        <taxon>Fungi</taxon>
        <taxon>Dikarya</taxon>
        <taxon>Basidiomycota</taxon>
        <taxon>Agaricomycotina</taxon>
        <taxon>Agaricomycetes</taxon>
        <taxon>Phallomycetidae</taxon>
        <taxon>Geastrales</taxon>
        <taxon>Sphaerobolaceae</taxon>
        <taxon>Sphaerobolus</taxon>
    </lineage>
</organism>
<evidence type="ECO:0000313" key="3">
    <source>
        <dbReference type="Proteomes" id="UP000054279"/>
    </source>
</evidence>
<dbReference type="EMBL" id="KN837214">
    <property type="protein sequence ID" value="KIJ33348.1"/>
    <property type="molecule type" value="Genomic_DNA"/>
</dbReference>
<evidence type="ECO:0000256" key="1">
    <source>
        <dbReference type="SAM" id="MobiDB-lite"/>
    </source>
</evidence>
<reference evidence="2 3" key="1">
    <citation type="submission" date="2014-06" db="EMBL/GenBank/DDBJ databases">
        <title>Evolutionary Origins and Diversification of the Mycorrhizal Mutualists.</title>
        <authorList>
            <consortium name="DOE Joint Genome Institute"/>
            <consortium name="Mycorrhizal Genomics Consortium"/>
            <person name="Kohler A."/>
            <person name="Kuo A."/>
            <person name="Nagy L.G."/>
            <person name="Floudas D."/>
            <person name="Copeland A."/>
            <person name="Barry K.W."/>
            <person name="Cichocki N."/>
            <person name="Veneault-Fourrey C."/>
            <person name="LaButti K."/>
            <person name="Lindquist E.A."/>
            <person name="Lipzen A."/>
            <person name="Lundell T."/>
            <person name="Morin E."/>
            <person name="Murat C."/>
            <person name="Riley R."/>
            <person name="Ohm R."/>
            <person name="Sun H."/>
            <person name="Tunlid A."/>
            <person name="Henrissat B."/>
            <person name="Grigoriev I.V."/>
            <person name="Hibbett D.S."/>
            <person name="Martin F."/>
        </authorList>
    </citation>
    <scope>NUCLEOTIDE SEQUENCE [LARGE SCALE GENOMIC DNA]</scope>
    <source>
        <strain evidence="2 3">SS14</strain>
    </source>
</reference>
<protein>
    <submittedName>
        <fullName evidence="2">Uncharacterized protein</fullName>
    </submittedName>
</protein>
<feature type="region of interest" description="Disordered" evidence="1">
    <location>
        <begin position="24"/>
        <end position="44"/>
    </location>
</feature>